<protein>
    <submittedName>
        <fullName evidence="1">Type I secretion C-terminal target domain-containing protein</fullName>
    </submittedName>
</protein>
<dbReference type="Pfam" id="PF00353">
    <property type="entry name" value="HemolysinCabind"/>
    <property type="match status" value="1"/>
</dbReference>
<sequence>NVLHAGGPNNEATDATVNLGYVITDADGSTAPGTLTVTFDDDSPSVLDNTDLYFANSGTVSGTGVFDYSIGADEHTTYSAVNSDFAAITLAGTVAGNAITTPTVAWASETSTEAVFNVSFSYLTGGATTQETGTITFDKVAGTYTVDLVDPISAVTISTVSNSSSIVGYQPGSSTIDNSQPDVAVAQVNANLFIQFTGYAEPGSGNGVDNLQSGSIDGNPLTYVNGELITQSSAFVSISGTANGVAGDTMGKGEVMDMDFFTTNPTGFTALTPDAQVSSMFLKFDGIGNSEDFIVILKLYDTVAGTYTTKAVFVENGDIFKGPGTGPGVYSGVTLDNNDGLLIIESNDYNAAGQHYVLVGAQVTPTDEGITGTAINLNGAIGAGGASTTTQNLSSDVNDLGFKISDIGLVSTTTTAQNADLTFNVTVKDADGDTSTAQQLDVHVVNGVTYTGTADAETMQGTANGDTLNGNGGNDILQGFAGADTMTGGAGADTFVIGAGDSTPVIGGSGNAGTISGYDIITDFVAGTDKLSLPGTLVAATGGNVNGGDSTLTIGGDTIQSHSVTNGIATFFGTDSFTQPLAVTSTASLAAAVQYLTLTDIGNAGATLAFTATIAAVSHTFIYTQTGAGAGVGTLVDLQGVTIANLNTLITGSIDPIILDLNHNGFAFSDVDHGVQFDLNGDGTKDQVAWNTSHDGMLAVDLNHDGKIDDGTELFTPNFGGGNFASGAAALASLDSNHDGLIDHNDAAFDSLLIWKDANANGISDAGELSNLAHNDITSISTTTASAIGEIDGQAVTGNGTFQMADGTTGNYVEVELDTSLAAPAQTAIAGTSGADTFKIDNLDIKDLIADYHGGEGDKIDLSALFDKAPAGNIADYVHYDTATSTVSVDTSGSGNAANFVDVAVLQNAPAAGTINVLYDDTEHQQHTATI</sequence>
<dbReference type="GO" id="GO:0005509">
    <property type="term" value="F:calcium ion binding"/>
    <property type="evidence" value="ECO:0007669"/>
    <property type="project" value="InterPro"/>
</dbReference>
<accession>A0A838B9V9</accession>
<dbReference type="PANTHER" id="PTHR39431">
    <property type="entry name" value="FRPA/C-RELATED PROTEIN"/>
    <property type="match status" value="1"/>
</dbReference>
<dbReference type="PANTHER" id="PTHR39431:SF1">
    <property type="entry name" value="FRPA_C-RELATED PROTEIN"/>
    <property type="match status" value="1"/>
</dbReference>
<dbReference type="NCBIfam" id="TIGR03661">
    <property type="entry name" value="T1SS_VCA0849"/>
    <property type="match status" value="1"/>
</dbReference>
<evidence type="ECO:0000313" key="2">
    <source>
        <dbReference type="Proteomes" id="UP000558284"/>
    </source>
</evidence>
<dbReference type="AlphaFoldDB" id="A0A838B9V9"/>
<comment type="caution">
    <text evidence="1">The sequence shown here is derived from an EMBL/GenBank/DDBJ whole genome shotgun (WGS) entry which is preliminary data.</text>
</comment>
<organism evidence="1 2">
    <name type="scientific">Mesorhizobium neociceri</name>
    <dbReference type="NCBI Taxonomy" id="1307853"/>
    <lineage>
        <taxon>Bacteria</taxon>
        <taxon>Pseudomonadati</taxon>
        <taxon>Pseudomonadota</taxon>
        <taxon>Alphaproteobacteria</taxon>
        <taxon>Hyphomicrobiales</taxon>
        <taxon>Phyllobacteriaceae</taxon>
        <taxon>Mesorhizobium</taxon>
    </lineage>
</organism>
<feature type="non-terminal residue" evidence="1">
    <location>
        <position position="1"/>
    </location>
</feature>
<dbReference type="Gene3D" id="2.150.10.10">
    <property type="entry name" value="Serralysin-like metalloprotease, C-terminal"/>
    <property type="match status" value="1"/>
</dbReference>
<dbReference type="Proteomes" id="UP000558284">
    <property type="component" value="Unassembled WGS sequence"/>
</dbReference>
<evidence type="ECO:0000313" key="1">
    <source>
        <dbReference type="EMBL" id="MBA1142952.1"/>
    </source>
</evidence>
<gene>
    <name evidence="1" type="ORF">H0241_22275</name>
</gene>
<keyword evidence="2" id="KW-1185">Reference proteome</keyword>
<dbReference type="InterPro" id="IPR001343">
    <property type="entry name" value="Hemolysn_Ca-bd"/>
</dbReference>
<dbReference type="RefSeq" id="WP_181060001.1">
    <property type="nucleotide sequence ID" value="NZ_JACDTY010000012.1"/>
</dbReference>
<dbReference type="InterPro" id="IPR011049">
    <property type="entry name" value="Serralysin-like_metalloprot_C"/>
</dbReference>
<dbReference type="InterPro" id="IPR019960">
    <property type="entry name" value="T1SS_VCA0849"/>
</dbReference>
<proteinExistence type="predicted"/>
<dbReference type="SUPFAM" id="SSF51120">
    <property type="entry name" value="beta-Roll"/>
    <property type="match status" value="1"/>
</dbReference>
<reference evidence="1 2" key="1">
    <citation type="submission" date="2020-07" db="EMBL/GenBank/DDBJ databases">
        <title>Definition of the novel symbiovar canariense within Mesorhizobium novociceri, a new species of genus Mesorhizobium nodulating Cicer canariense in the Caldera de Taburiente National Park (La Palma, Canary Islands).</title>
        <authorList>
            <person name="Leon-Barrios M."/>
            <person name="Perez-Yepez J."/>
            <person name="Flores-Felix J.D."/>
            <person name="Ramirez-Baena M.H."/>
            <person name="Pulido-Suarez L."/>
            <person name="Igual J.M."/>
            <person name="Velazquez E."/>
            <person name="Peix A."/>
        </authorList>
    </citation>
    <scope>NUCLEOTIDE SEQUENCE [LARGE SCALE GENOMIC DNA]</scope>
    <source>
        <strain evidence="1 2">CCANP35</strain>
    </source>
</reference>
<dbReference type="EMBL" id="JACDTY010000012">
    <property type="protein sequence ID" value="MBA1142952.1"/>
    <property type="molecule type" value="Genomic_DNA"/>
</dbReference>
<name>A0A838B9V9_9HYPH</name>